<dbReference type="Gene3D" id="3.90.1720.10">
    <property type="entry name" value="endopeptidase domain like (from Nostoc punctiforme)"/>
    <property type="match status" value="1"/>
</dbReference>
<comment type="caution">
    <text evidence="4">The sequence shown here is derived from an EMBL/GenBank/DDBJ whole genome shotgun (WGS) entry which is preliminary data.</text>
</comment>
<dbReference type="Gene3D" id="2.30.30.40">
    <property type="entry name" value="SH3 Domains"/>
    <property type="match status" value="1"/>
</dbReference>
<protein>
    <submittedName>
        <fullName evidence="4">CHAP-domain-containing protein</fullName>
    </submittedName>
</protein>
<dbReference type="Proteomes" id="UP000193922">
    <property type="component" value="Unassembled WGS sequence"/>
</dbReference>
<dbReference type="SUPFAM" id="SSF54001">
    <property type="entry name" value="Cysteine proteinases"/>
    <property type="match status" value="1"/>
</dbReference>
<dbReference type="GeneID" id="63806084"/>
<dbReference type="PROSITE" id="PS50911">
    <property type="entry name" value="CHAP"/>
    <property type="match status" value="1"/>
</dbReference>
<sequence>MKLSAIATLSVSALLSSSQLVSGYAINGDSVNCRSGPGTSNSVVRTYSRGDDVTLSCQTEGETIRGDSLWGKTQDGCYVADYYVQTGTSNYVVDKCDASGGDPGTPGPSGNTNPGSAGPMADDYPYNGNCDIVDKWRYYSCQCVSFVAWRINSRLGIDFHNRYKGNAWGNANQWDDAARASGVTVNDTPAPGAVGQTDRGSTYGHVVWVSSVSGDMVTIEEYNYKRHKYGTRTVHKSAFNYIHLKN</sequence>
<dbReference type="AlphaFoldDB" id="A0A1Y1WNA7"/>
<dbReference type="OrthoDB" id="5358886at2759"/>
<evidence type="ECO:0000256" key="1">
    <source>
        <dbReference type="SAM" id="MobiDB-lite"/>
    </source>
</evidence>
<accession>A0A1Y1WNA7</accession>
<dbReference type="EMBL" id="MCFD01000001">
    <property type="protein sequence ID" value="ORX74855.1"/>
    <property type="molecule type" value="Genomic_DNA"/>
</dbReference>
<evidence type="ECO:0000313" key="5">
    <source>
        <dbReference type="Proteomes" id="UP000193922"/>
    </source>
</evidence>
<feature type="chain" id="PRO_5013141433" evidence="2">
    <location>
        <begin position="24"/>
        <end position="246"/>
    </location>
</feature>
<evidence type="ECO:0000313" key="4">
    <source>
        <dbReference type="EMBL" id="ORX74855.1"/>
    </source>
</evidence>
<proteinExistence type="predicted"/>
<feature type="signal peptide" evidence="2">
    <location>
        <begin position="1"/>
        <end position="23"/>
    </location>
</feature>
<dbReference type="InterPro" id="IPR038765">
    <property type="entry name" value="Papain-like_cys_pep_sf"/>
</dbReference>
<feature type="compositionally biased region" description="Low complexity" evidence="1">
    <location>
        <begin position="108"/>
        <end position="119"/>
    </location>
</feature>
<gene>
    <name evidence="4" type="ORF">DL89DRAFT_277283</name>
</gene>
<evidence type="ECO:0000259" key="3">
    <source>
        <dbReference type="PROSITE" id="PS50911"/>
    </source>
</evidence>
<dbReference type="InterPro" id="IPR007921">
    <property type="entry name" value="CHAP_dom"/>
</dbReference>
<feature type="domain" description="Peptidase C51" evidence="3">
    <location>
        <begin position="118"/>
        <end position="243"/>
    </location>
</feature>
<evidence type="ECO:0000256" key="2">
    <source>
        <dbReference type="SAM" id="SignalP"/>
    </source>
</evidence>
<keyword evidence="2" id="KW-0732">Signal</keyword>
<keyword evidence="5" id="KW-1185">Reference proteome</keyword>
<feature type="region of interest" description="Disordered" evidence="1">
    <location>
        <begin position="99"/>
        <end position="119"/>
    </location>
</feature>
<organism evidence="4 5">
    <name type="scientific">Linderina pennispora</name>
    <dbReference type="NCBI Taxonomy" id="61395"/>
    <lineage>
        <taxon>Eukaryota</taxon>
        <taxon>Fungi</taxon>
        <taxon>Fungi incertae sedis</taxon>
        <taxon>Zoopagomycota</taxon>
        <taxon>Kickxellomycotina</taxon>
        <taxon>Kickxellomycetes</taxon>
        <taxon>Kickxellales</taxon>
        <taxon>Kickxellaceae</taxon>
        <taxon>Linderina</taxon>
    </lineage>
</organism>
<reference evidence="4 5" key="1">
    <citation type="submission" date="2016-07" db="EMBL/GenBank/DDBJ databases">
        <title>Pervasive Adenine N6-methylation of Active Genes in Fungi.</title>
        <authorList>
            <consortium name="DOE Joint Genome Institute"/>
            <person name="Mondo S.J."/>
            <person name="Dannebaum R.O."/>
            <person name="Kuo R.C."/>
            <person name="Labutti K."/>
            <person name="Haridas S."/>
            <person name="Kuo A."/>
            <person name="Salamov A."/>
            <person name="Ahrendt S.R."/>
            <person name="Lipzen A."/>
            <person name="Sullivan W."/>
            <person name="Andreopoulos W.B."/>
            <person name="Clum A."/>
            <person name="Lindquist E."/>
            <person name="Daum C."/>
            <person name="Ramamoorthy G.K."/>
            <person name="Gryganskyi A."/>
            <person name="Culley D."/>
            <person name="Magnuson J.K."/>
            <person name="James T.Y."/>
            <person name="O'Malley M.A."/>
            <person name="Stajich J.E."/>
            <person name="Spatafora J.W."/>
            <person name="Visel A."/>
            <person name="Grigoriev I.V."/>
        </authorList>
    </citation>
    <scope>NUCLEOTIDE SEQUENCE [LARGE SCALE GENOMIC DNA]</scope>
    <source>
        <strain evidence="4 5">ATCC 12442</strain>
    </source>
</reference>
<dbReference type="RefSeq" id="XP_040748066.1">
    <property type="nucleotide sequence ID" value="XM_040889436.1"/>
</dbReference>
<dbReference type="Pfam" id="PF05257">
    <property type="entry name" value="CHAP"/>
    <property type="match status" value="1"/>
</dbReference>
<name>A0A1Y1WNA7_9FUNG</name>